<dbReference type="HOGENOM" id="CLU_991196_0_0_1"/>
<keyword evidence="2" id="KW-1185">Reference proteome</keyword>
<dbReference type="Pfam" id="PF12078">
    <property type="entry name" value="DUF3557"/>
    <property type="match status" value="1"/>
</dbReference>
<protein>
    <submittedName>
        <fullName evidence="1">Uncharacterized protein</fullName>
    </submittedName>
</protein>
<reference evidence="2" key="1">
    <citation type="submission" date="2011-07" db="EMBL/GenBank/DDBJ databases">
        <authorList>
            <consortium name="Caenorhabditis brenneri Sequencing and Analysis Consortium"/>
            <person name="Wilson R.K."/>
        </authorList>
    </citation>
    <scope>NUCLEOTIDE SEQUENCE [LARGE SCALE GENOMIC DNA]</scope>
    <source>
        <strain evidence="2">PB2801</strain>
    </source>
</reference>
<organism evidence="2">
    <name type="scientific">Caenorhabditis brenneri</name>
    <name type="common">Nematode worm</name>
    <dbReference type="NCBI Taxonomy" id="135651"/>
    <lineage>
        <taxon>Eukaryota</taxon>
        <taxon>Metazoa</taxon>
        <taxon>Ecdysozoa</taxon>
        <taxon>Nematoda</taxon>
        <taxon>Chromadorea</taxon>
        <taxon>Rhabditida</taxon>
        <taxon>Rhabditina</taxon>
        <taxon>Rhabditomorpha</taxon>
        <taxon>Rhabditoidea</taxon>
        <taxon>Rhabditidae</taxon>
        <taxon>Peloderinae</taxon>
        <taxon>Caenorhabditis</taxon>
    </lineage>
</organism>
<name>G0P1B0_CAEBE</name>
<dbReference type="PANTHER" id="PTHR31379">
    <property type="entry name" value="F-BOX C PROTEIN-RELATED-RELATED"/>
    <property type="match status" value="1"/>
</dbReference>
<proteinExistence type="predicted"/>
<accession>G0P1B0</accession>
<dbReference type="EMBL" id="GL380011">
    <property type="protein sequence ID" value="EGT42277.1"/>
    <property type="molecule type" value="Genomic_DNA"/>
</dbReference>
<evidence type="ECO:0000313" key="2">
    <source>
        <dbReference type="Proteomes" id="UP000008068"/>
    </source>
</evidence>
<dbReference type="InterPro" id="IPR021942">
    <property type="entry name" value="DUF3557"/>
</dbReference>
<dbReference type="AlphaFoldDB" id="G0P1B0"/>
<gene>
    <name evidence="1" type="ORF">CAEBREN_19595</name>
</gene>
<dbReference type="InParanoid" id="G0P1B0"/>
<dbReference type="PANTHER" id="PTHR31379:SF1">
    <property type="entry name" value="F-BOX C PROTEIN-RELATED"/>
    <property type="match status" value="1"/>
</dbReference>
<evidence type="ECO:0000313" key="1">
    <source>
        <dbReference type="EMBL" id="EGT42277.1"/>
    </source>
</evidence>
<sequence length="311" mass="36457">MEEKRERLMQRRDILHLSPNSEKSLEELEKTIADVEAELVPFRLKEGKKEDVPYVLYLQLTVLTEGPNGQKVEAIERIEYNRPLGSAFTYLIRRLLNKKELTQLDTLRITSMRKSDFFWLPTEINLAANHLTIDTNAANIVEAIELLIHPAHRRPFRTVTLNLNRELIYNEGILNTVGTLIIRNVLPISLYETIAHRRVQFDFCMDVSSFDYIYHQWRRPNAPIGTHFFSYTYPVKGSQWYDYVKRIEGRFLAETPSRGVACLPNCVILPLTDHTQLEFYITPLIHPVTSFFGRECTIMLNFEIQPRRQFN</sequence>
<dbReference type="Proteomes" id="UP000008068">
    <property type="component" value="Unassembled WGS sequence"/>
</dbReference>